<dbReference type="Proteomes" id="UP001218218">
    <property type="component" value="Unassembled WGS sequence"/>
</dbReference>
<organism evidence="2 3">
    <name type="scientific">Mycena albidolilacea</name>
    <dbReference type="NCBI Taxonomy" id="1033008"/>
    <lineage>
        <taxon>Eukaryota</taxon>
        <taxon>Fungi</taxon>
        <taxon>Dikarya</taxon>
        <taxon>Basidiomycota</taxon>
        <taxon>Agaricomycotina</taxon>
        <taxon>Agaricomycetes</taxon>
        <taxon>Agaricomycetidae</taxon>
        <taxon>Agaricales</taxon>
        <taxon>Marasmiineae</taxon>
        <taxon>Mycenaceae</taxon>
        <taxon>Mycena</taxon>
    </lineage>
</organism>
<evidence type="ECO:0000313" key="3">
    <source>
        <dbReference type="Proteomes" id="UP001218218"/>
    </source>
</evidence>
<sequence length="323" mass="36396">MTPATSYTLPPPLNTFDTGQNQPSAATFQSTQLNTSSATPARGVDTYIQDRDIFMRYLGSGVGHYQVNVPDEDPEESAQQYGDVPENADVPNTLNSPPLTDDTQNSDNDEDSEAEEEQEIEENSDGENSEDEDSEEEYEEEDNHQQLGPEDGENNFDDTAVQMGHQSHQMPGDFAPANRTDPNLFVSLLRWMRTKSVTSKSQPNGSQVYGMELARMLVWVGQRTYITKSHCCFPPHKMSPSFTSWMRDPRLVSVAWRARRIETATFEMRVEFGGGEFRVNALLFLPKQFSILITAVSQPIRSRGNGHHVHHSVQYNYPYLPPP</sequence>
<evidence type="ECO:0000313" key="2">
    <source>
        <dbReference type="EMBL" id="KAJ7347554.1"/>
    </source>
</evidence>
<keyword evidence="3" id="KW-1185">Reference proteome</keyword>
<gene>
    <name evidence="2" type="ORF">DFH08DRAFT_936976</name>
</gene>
<feature type="region of interest" description="Disordered" evidence="1">
    <location>
        <begin position="1"/>
        <end position="43"/>
    </location>
</feature>
<accession>A0AAD7A2F1</accession>
<feature type="compositionally biased region" description="Acidic residues" evidence="1">
    <location>
        <begin position="107"/>
        <end position="142"/>
    </location>
</feature>
<dbReference type="AlphaFoldDB" id="A0AAD7A2F1"/>
<feature type="compositionally biased region" description="Polar residues" evidence="1">
    <location>
        <begin position="15"/>
        <end position="39"/>
    </location>
</feature>
<comment type="caution">
    <text evidence="2">The sequence shown here is derived from an EMBL/GenBank/DDBJ whole genome shotgun (WGS) entry which is preliminary data.</text>
</comment>
<evidence type="ECO:0000256" key="1">
    <source>
        <dbReference type="SAM" id="MobiDB-lite"/>
    </source>
</evidence>
<feature type="region of interest" description="Disordered" evidence="1">
    <location>
        <begin position="65"/>
        <end position="158"/>
    </location>
</feature>
<proteinExistence type="predicted"/>
<feature type="compositionally biased region" description="Polar residues" evidence="1">
    <location>
        <begin position="90"/>
        <end position="103"/>
    </location>
</feature>
<name>A0AAD7A2F1_9AGAR</name>
<protein>
    <submittedName>
        <fullName evidence="2">Uncharacterized protein</fullName>
    </submittedName>
</protein>
<dbReference type="EMBL" id="JARIHO010000019">
    <property type="protein sequence ID" value="KAJ7347554.1"/>
    <property type="molecule type" value="Genomic_DNA"/>
</dbReference>
<reference evidence="2" key="1">
    <citation type="submission" date="2023-03" db="EMBL/GenBank/DDBJ databases">
        <title>Massive genome expansion in bonnet fungi (Mycena s.s.) driven by repeated elements and novel gene families across ecological guilds.</title>
        <authorList>
            <consortium name="Lawrence Berkeley National Laboratory"/>
            <person name="Harder C.B."/>
            <person name="Miyauchi S."/>
            <person name="Viragh M."/>
            <person name="Kuo A."/>
            <person name="Thoen E."/>
            <person name="Andreopoulos B."/>
            <person name="Lu D."/>
            <person name="Skrede I."/>
            <person name="Drula E."/>
            <person name="Henrissat B."/>
            <person name="Morin E."/>
            <person name="Kohler A."/>
            <person name="Barry K."/>
            <person name="LaButti K."/>
            <person name="Morin E."/>
            <person name="Salamov A."/>
            <person name="Lipzen A."/>
            <person name="Mereny Z."/>
            <person name="Hegedus B."/>
            <person name="Baldrian P."/>
            <person name="Stursova M."/>
            <person name="Weitz H."/>
            <person name="Taylor A."/>
            <person name="Grigoriev I.V."/>
            <person name="Nagy L.G."/>
            <person name="Martin F."/>
            <person name="Kauserud H."/>
        </authorList>
    </citation>
    <scope>NUCLEOTIDE SEQUENCE</scope>
    <source>
        <strain evidence="2">CBHHK002</strain>
    </source>
</reference>